<dbReference type="RefSeq" id="WP_045979781.1">
    <property type="nucleotide sequence ID" value="NZ_JXXY01000013.1"/>
</dbReference>
<evidence type="ECO:0000256" key="1">
    <source>
        <dbReference type="ARBA" id="ARBA00022529"/>
    </source>
</evidence>
<dbReference type="Gene3D" id="1.10.530.40">
    <property type="match status" value="1"/>
</dbReference>
<dbReference type="GeneID" id="58230451"/>
<dbReference type="GO" id="GO:0003796">
    <property type="term" value="F:lysozyme activity"/>
    <property type="evidence" value="ECO:0007669"/>
    <property type="project" value="InterPro"/>
</dbReference>
<dbReference type="InterPro" id="IPR023346">
    <property type="entry name" value="Lysozyme-like_dom_sf"/>
</dbReference>
<gene>
    <name evidence="3" type="ORF">TW72_18300</name>
</gene>
<accession>A0A0F4PIZ3</accession>
<dbReference type="InterPro" id="IPR052619">
    <property type="entry name" value="Phage_lysozyme-like"/>
</dbReference>
<keyword evidence="1" id="KW-0929">Antimicrobial</keyword>
<evidence type="ECO:0008006" key="5">
    <source>
        <dbReference type="Google" id="ProtNLM"/>
    </source>
</evidence>
<evidence type="ECO:0000313" key="3">
    <source>
        <dbReference type="EMBL" id="KJY95382.1"/>
    </source>
</evidence>
<proteinExistence type="predicted"/>
<name>A0A0F4PIZ3_9GAMM</name>
<keyword evidence="4" id="KW-1185">Reference proteome</keyword>
<evidence type="ECO:0000313" key="4">
    <source>
        <dbReference type="Proteomes" id="UP000033664"/>
    </source>
</evidence>
<reference evidence="3 4" key="1">
    <citation type="journal article" date="2015" name="BMC Genomics">
        <title>Genome mining reveals unlocked bioactive potential of marine Gram-negative bacteria.</title>
        <authorList>
            <person name="Machado H."/>
            <person name="Sonnenschein E.C."/>
            <person name="Melchiorsen J."/>
            <person name="Gram L."/>
        </authorList>
    </citation>
    <scope>NUCLEOTIDE SEQUENCE [LARGE SCALE GENOMIC DNA]</scope>
    <source>
        <strain evidence="3 4">S3137</strain>
    </source>
</reference>
<dbReference type="OrthoDB" id="1523598at2"/>
<protein>
    <recommendedName>
        <fullName evidence="5">Lysozyme</fullName>
    </recommendedName>
</protein>
<dbReference type="InterPro" id="IPR023347">
    <property type="entry name" value="Lysozyme_dom_sf"/>
</dbReference>
<dbReference type="PANTHER" id="PTHR37406">
    <property type="entry name" value="T4-TYPE LYSOZYME 1-RELATED"/>
    <property type="match status" value="1"/>
</dbReference>
<dbReference type="Proteomes" id="UP000033664">
    <property type="component" value="Unassembled WGS sequence"/>
</dbReference>
<sequence>MSVSQRVRKEVIDNLIKYENKIKHFYLDSEGYVTIGVGHLVPDKGSASQLLMYKVNENGLGVPATVQDKQKEFETVSKQRRNYKAGWYKQFTNLEMKELDIDNQLNKHFDSFYRDLVRIYKKSNGYIDDFDNFDKAVQVALFDMIFNLGAHKIVNIFKEFDSAIKAGDWTKAAQESYRYQLSPERNKYVKAKLLSATQNITVLP</sequence>
<dbReference type="PANTHER" id="PTHR37406:SF1">
    <property type="entry name" value="T4-TYPE LYSOZYME 1-RELATED"/>
    <property type="match status" value="1"/>
</dbReference>
<keyword evidence="2" id="KW-0081">Bacteriolytic enzyme</keyword>
<dbReference type="GO" id="GO:0031640">
    <property type="term" value="P:killing of cells of another organism"/>
    <property type="evidence" value="ECO:0007669"/>
    <property type="project" value="UniProtKB-KW"/>
</dbReference>
<organism evidence="3 4">
    <name type="scientific">Pseudoalteromonas ruthenica</name>
    <dbReference type="NCBI Taxonomy" id="151081"/>
    <lineage>
        <taxon>Bacteria</taxon>
        <taxon>Pseudomonadati</taxon>
        <taxon>Pseudomonadota</taxon>
        <taxon>Gammaproteobacteria</taxon>
        <taxon>Alteromonadales</taxon>
        <taxon>Pseudoalteromonadaceae</taxon>
        <taxon>Pseudoalteromonas</taxon>
    </lineage>
</organism>
<evidence type="ECO:0000256" key="2">
    <source>
        <dbReference type="ARBA" id="ARBA00022638"/>
    </source>
</evidence>
<dbReference type="PATRIC" id="fig|151081.8.peg.2485"/>
<dbReference type="GO" id="GO:0042742">
    <property type="term" value="P:defense response to bacterium"/>
    <property type="evidence" value="ECO:0007669"/>
    <property type="project" value="UniProtKB-KW"/>
</dbReference>
<comment type="caution">
    <text evidence="3">The sequence shown here is derived from an EMBL/GenBank/DDBJ whole genome shotgun (WGS) entry which is preliminary data.</text>
</comment>
<dbReference type="AlphaFoldDB" id="A0A0F4PIZ3"/>
<dbReference type="SUPFAM" id="SSF53955">
    <property type="entry name" value="Lysozyme-like"/>
    <property type="match status" value="1"/>
</dbReference>
<dbReference type="EMBL" id="JXXZ01000022">
    <property type="protein sequence ID" value="KJY95382.1"/>
    <property type="molecule type" value="Genomic_DNA"/>
</dbReference>